<dbReference type="Proteomes" id="UP000241954">
    <property type="component" value="Unassembled WGS sequence"/>
</dbReference>
<reference evidence="1 2" key="1">
    <citation type="submission" date="2018-01" db="EMBL/GenBank/DDBJ databases">
        <title>Whole genome sequencing of Histamine producing bacteria.</title>
        <authorList>
            <person name="Butler K."/>
        </authorList>
    </citation>
    <scope>NUCLEOTIDE SEQUENCE [LARGE SCALE GENOMIC DNA]</scope>
    <source>
        <strain evidence="1 2">NCIMB 13481</strain>
    </source>
</reference>
<organism evidence="1 2">
    <name type="scientific">Photobacterium iliopiscarium</name>
    <dbReference type="NCBI Taxonomy" id="56192"/>
    <lineage>
        <taxon>Bacteria</taxon>
        <taxon>Pseudomonadati</taxon>
        <taxon>Pseudomonadota</taxon>
        <taxon>Gammaproteobacteria</taxon>
        <taxon>Vibrionales</taxon>
        <taxon>Vibrionaceae</taxon>
        <taxon>Photobacterium</taxon>
    </lineage>
</organism>
<accession>A0A2T3MI99</accession>
<dbReference type="EMBL" id="PYLW01000019">
    <property type="protein sequence ID" value="PSV94258.1"/>
    <property type="molecule type" value="Genomic_DNA"/>
</dbReference>
<evidence type="ECO:0000313" key="2">
    <source>
        <dbReference type="Proteomes" id="UP000241954"/>
    </source>
</evidence>
<sequence length="62" mass="7158">MVVETVIDECRSMVNKITISVYGDYWHLKGFKTALMGLFFHKSDRVVRDRSILLNTAFFSGN</sequence>
<comment type="caution">
    <text evidence="1">The sequence shown here is derived from an EMBL/GenBank/DDBJ whole genome shotgun (WGS) entry which is preliminary data.</text>
</comment>
<dbReference type="AlphaFoldDB" id="A0A2T3MI99"/>
<evidence type="ECO:0000313" key="1">
    <source>
        <dbReference type="EMBL" id="PSV94258.1"/>
    </source>
</evidence>
<name>A0A2T3MI99_9GAMM</name>
<protein>
    <submittedName>
        <fullName evidence="1">Uncharacterized protein</fullName>
    </submittedName>
</protein>
<proteinExistence type="predicted"/>
<gene>
    <name evidence="1" type="ORF">C9I88_15205</name>
</gene>